<dbReference type="AlphaFoldDB" id="A0A8X6RRP7"/>
<evidence type="ECO:0000313" key="1">
    <source>
        <dbReference type="EMBL" id="GFX99758.1"/>
    </source>
</evidence>
<reference evidence="1" key="1">
    <citation type="submission" date="2020-08" db="EMBL/GenBank/DDBJ databases">
        <title>Multicomponent nature underlies the extraordinary mechanical properties of spider dragline silk.</title>
        <authorList>
            <person name="Kono N."/>
            <person name="Nakamura H."/>
            <person name="Mori M."/>
            <person name="Yoshida Y."/>
            <person name="Ohtoshi R."/>
            <person name="Malay A.D."/>
            <person name="Moran D.A.P."/>
            <person name="Tomita M."/>
            <person name="Numata K."/>
            <person name="Arakawa K."/>
        </authorList>
    </citation>
    <scope>NUCLEOTIDE SEQUENCE</scope>
</reference>
<dbReference type="Proteomes" id="UP000887159">
    <property type="component" value="Unassembled WGS sequence"/>
</dbReference>
<name>A0A8X6RRP7_TRICX</name>
<organism evidence="1 2">
    <name type="scientific">Trichonephila clavipes</name>
    <name type="common">Golden silk orbweaver</name>
    <name type="synonym">Nephila clavipes</name>
    <dbReference type="NCBI Taxonomy" id="2585209"/>
    <lineage>
        <taxon>Eukaryota</taxon>
        <taxon>Metazoa</taxon>
        <taxon>Ecdysozoa</taxon>
        <taxon>Arthropoda</taxon>
        <taxon>Chelicerata</taxon>
        <taxon>Arachnida</taxon>
        <taxon>Araneae</taxon>
        <taxon>Araneomorphae</taxon>
        <taxon>Entelegynae</taxon>
        <taxon>Araneoidea</taxon>
        <taxon>Nephilidae</taxon>
        <taxon>Trichonephila</taxon>
    </lineage>
</organism>
<evidence type="ECO:0000313" key="2">
    <source>
        <dbReference type="Proteomes" id="UP000887159"/>
    </source>
</evidence>
<proteinExistence type="predicted"/>
<comment type="caution">
    <text evidence="1">The sequence shown here is derived from an EMBL/GenBank/DDBJ whole genome shotgun (WGS) entry which is preliminary data.</text>
</comment>
<sequence>MSKLPDLDAFDRGSWSATHGSFNFRNRQTARIFKVNSMKSTINQRSGKLQRAISRGCGQCIVRRVVRSHTLAYIINQLNGGASCTVSKWTVERSLHRMGFESR</sequence>
<evidence type="ECO:0008006" key="3">
    <source>
        <dbReference type="Google" id="ProtNLM"/>
    </source>
</evidence>
<gene>
    <name evidence="1" type="ORF">TNCV_257971</name>
</gene>
<accession>A0A8X6RRP7</accession>
<protein>
    <recommendedName>
        <fullName evidence="3">Transposase Tc1-like domain-containing protein</fullName>
    </recommendedName>
</protein>
<keyword evidence="2" id="KW-1185">Reference proteome</keyword>
<dbReference type="EMBL" id="BMAU01021215">
    <property type="protein sequence ID" value="GFX99758.1"/>
    <property type="molecule type" value="Genomic_DNA"/>
</dbReference>